<evidence type="ECO:0000256" key="2">
    <source>
        <dbReference type="ARBA" id="ARBA00022679"/>
    </source>
</evidence>
<dbReference type="CDD" id="cd09274">
    <property type="entry name" value="RNase_HI_RT_Ty3"/>
    <property type="match status" value="1"/>
</dbReference>
<dbReference type="Gene3D" id="3.10.20.370">
    <property type="match status" value="1"/>
</dbReference>
<feature type="domain" description="Reverse transcriptase RNase H-like" evidence="9">
    <location>
        <begin position="77"/>
        <end position="186"/>
    </location>
</feature>
<name>A0ABY6LVN0_9ARAC</name>
<dbReference type="PANTHER" id="PTHR37984:SF14">
    <property type="entry name" value="RIBONUCLEASE H"/>
    <property type="match status" value="1"/>
</dbReference>
<evidence type="ECO:0000256" key="8">
    <source>
        <dbReference type="SAM" id="MobiDB-lite"/>
    </source>
</evidence>
<evidence type="ECO:0000256" key="3">
    <source>
        <dbReference type="ARBA" id="ARBA00022695"/>
    </source>
</evidence>
<evidence type="ECO:0000259" key="9">
    <source>
        <dbReference type="Pfam" id="PF17917"/>
    </source>
</evidence>
<dbReference type="EC" id="2.7.7.49" evidence="1"/>
<dbReference type="InterPro" id="IPR041373">
    <property type="entry name" value="RT_RNaseH"/>
</dbReference>
<keyword evidence="2" id="KW-0808">Transferase</keyword>
<keyword evidence="12" id="KW-1185">Reference proteome</keyword>
<evidence type="ECO:0000256" key="6">
    <source>
        <dbReference type="ARBA" id="ARBA00022801"/>
    </source>
</evidence>
<evidence type="ECO:0000256" key="7">
    <source>
        <dbReference type="ARBA" id="ARBA00022918"/>
    </source>
</evidence>
<evidence type="ECO:0000259" key="10">
    <source>
        <dbReference type="Pfam" id="PF17921"/>
    </source>
</evidence>
<dbReference type="SUPFAM" id="SSF53098">
    <property type="entry name" value="Ribonuclease H-like"/>
    <property type="match status" value="1"/>
</dbReference>
<dbReference type="InterPro" id="IPR041588">
    <property type="entry name" value="Integrase_H2C2"/>
</dbReference>
<feature type="domain" description="Integrase zinc-binding" evidence="10">
    <location>
        <begin position="294"/>
        <end position="348"/>
    </location>
</feature>
<evidence type="ECO:0000256" key="5">
    <source>
        <dbReference type="ARBA" id="ARBA00022759"/>
    </source>
</evidence>
<protein>
    <recommendedName>
        <fullName evidence="1">RNA-directed DNA polymerase</fullName>
        <ecNumber evidence="1">2.7.7.49</ecNumber>
    </recommendedName>
</protein>
<keyword evidence="4" id="KW-0540">Nuclease</keyword>
<dbReference type="InterPro" id="IPR012337">
    <property type="entry name" value="RNaseH-like_sf"/>
</dbReference>
<reference evidence="11 12" key="1">
    <citation type="submission" date="2022-03" db="EMBL/GenBank/DDBJ databases">
        <title>A chromosomal length assembly of Cordylochernes scorpioides.</title>
        <authorList>
            <person name="Zeh D."/>
            <person name="Zeh J."/>
        </authorList>
    </citation>
    <scope>NUCLEOTIDE SEQUENCE [LARGE SCALE GENOMIC DNA]</scope>
    <source>
        <strain evidence="11">IN4F17</strain>
        <tissue evidence="11">Whole Body</tissue>
    </source>
</reference>
<keyword evidence="6" id="KW-0378">Hydrolase</keyword>
<dbReference type="InterPro" id="IPR043502">
    <property type="entry name" value="DNA/RNA_pol_sf"/>
</dbReference>
<dbReference type="Proteomes" id="UP001235939">
    <property type="component" value="Chromosome X"/>
</dbReference>
<dbReference type="Gene3D" id="1.10.340.70">
    <property type="match status" value="1"/>
</dbReference>
<feature type="compositionally biased region" description="Basic and acidic residues" evidence="8">
    <location>
        <begin position="570"/>
        <end position="582"/>
    </location>
</feature>
<sequence length="582" mass="67435">MPRHSRRLLGRNTAASRRYRNARAIETPLQSETRRALRRLRYSEARVAATQTMQVPVQRIQLWTHKPFSDQILIAYDPKLPIRLSCGSSSYGLGAVLSQIDVDGNERPIYFISKTLSEAEKKYSQIDKECLSTIWALKKFNNYLFGRKFELITDNKPLHHILNPKREISSNMSARLQRWALILSSYNFTIECRKTGDHGNADGLSRLPLNQYEEMEEDAVNTVHMIKQCGELPLTSSHIRRESCKDSILKIVYHNTLYGWKDKPSNTDLLSFYLRREELTVEQGILLLGTRVVIPRKFRAKIKTELHQGHLSVVKMKALARNFVWRPGIDREIEEFSRGCRECNINKYTLKQESVHRSAPLSYFPATNGLAERLVQTLKRSLKNMRNEELNKSLANFLFTYRTVPHSSTREAPAVLFLKRMLKSRWNLLKPKLEVKPGIKKGYSPDFEEDEDILVRFFLGPNKWKEVKIISRLGKCFYTVKLNDGRLWRRHVCQLRKSYIAPCPVSEIFLPEQPINYQRNESRAEDGSVEIPVSSSKENILSSSGISAPEEPGSAASASDQYRTPQRRYPMRDRRPPERFGF</sequence>
<feature type="compositionally biased region" description="Polar residues" evidence="8">
    <location>
        <begin position="533"/>
        <end position="546"/>
    </location>
</feature>
<dbReference type="Pfam" id="PF17921">
    <property type="entry name" value="Integrase_H2C2"/>
    <property type="match status" value="1"/>
</dbReference>
<gene>
    <name evidence="11" type="ORF">LAZ67_X001495</name>
</gene>
<feature type="compositionally biased region" description="Low complexity" evidence="8">
    <location>
        <begin position="547"/>
        <end position="559"/>
    </location>
</feature>
<dbReference type="Pfam" id="PF17917">
    <property type="entry name" value="RT_RNaseH"/>
    <property type="match status" value="1"/>
</dbReference>
<keyword evidence="3" id="KW-0548">Nucleotidyltransferase</keyword>
<dbReference type="PANTHER" id="PTHR37984">
    <property type="entry name" value="PROTEIN CBG26694"/>
    <property type="match status" value="1"/>
</dbReference>
<evidence type="ECO:0000313" key="12">
    <source>
        <dbReference type="Proteomes" id="UP001235939"/>
    </source>
</evidence>
<evidence type="ECO:0000256" key="4">
    <source>
        <dbReference type="ARBA" id="ARBA00022722"/>
    </source>
</evidence>
<dbReference type="SUPFAM" id="SSF56672">
    <property type="entry name" value="DNA/RNA polymerases"/>
    <property type="match status" value="1"/>
</dbReference>
<keyword evidence="7" id="KW-0695">RNA-directed DNA polymerase</keyword>
<evidence type="ECO:0000256" key="1">
    <source>
        <dbReference type="ARBA" id="ARBA00012493"/>
    </source>
</evidence>
<dbReference type="InterPro" id="IPR050951">
    <property type="entry name" value="Retrovirus_Pol_polyprotein"/>
</dbReference>
<proteinExistence type="predicted"/>
<dbReference type="EMBL" id="CP092886">
    <property type="protein sequence ID" value="UYV84197.1"/>
    <property type="molecule type" value="Genomic_DNA"/>
</dbReference>
<keyword evidence="5" id="KW-0255">Endonuclease</keyword>
<evidence type="ECO:0000313" key="11">
    <source>
        <dbReference type="EMBL" id="UYV84197.1"/>
    </source>
</evidence>
<feature type="region of interest" description="Disordered" evidence="8">
    <location>
        <begin position="520"/>
        <end position="582"/>
    </location>
</feature>
<accession>A0ABY6LVN0</accession>
<organism evidence="11 12">
    <name type="scientific">Cordylochernes scorpioides</name>
    <dbReference type="NCBI Taxonomy" id="51811"/>
    <lineage>
        <taxon>Eukaryota</taxon>
        <taxon>Metazoa</taxon>
        <taxon>Ecdysozoa</taxon>
        <taxon>Arthropoda</taxon>
        <taxon>Chelicerata</taxon>
        <taxon>Arachnida</taxon>
        <taxon>Pseudoscorpiones</taxon>
        <taxon>Cheliferoidea</taxon>
        <taxon>Chernetidae</taxon>
        <taxon>Cordylochernes</taxon>
    </lineage>
</organism>